<dbReference type="PRINTS" id="PR00332">
    <property type="entry name" value="HISTRIAD"/>
</dbReference>
<dbReference type="KEGG" id="lpil:LIP_1732"/>
<dbReference type="InterPro" id="IPR036265">
    <property type="entry name" value="HIT-like_sf"/>
</dbReference>
<evidence type="ECO:0000259" key="4">
    <source>
        <dbReference type="PROSITE" id="PS51084"/>
    </source>
</evidence>
<sequence length="157" mass="17235">MASETPDAHEASCIFCRIVRGEAQASVAYEDDRAVAFMDIQPLSRGHLLVVPRLHAADLFALPDPLAAHLFVVTRRLALALRESHHPDGINVVQSNGRAAGQVVFHLHIHVIPRSLEGGGPRLGWHRMSPAPTRAELEEDAARIRAAARNLPPSRFR</sequence>
<feature type="domain" description="HIT" evidence="4">
    <location>
        <begin position="14"/>
        <end position="123"/>
    </location>
</feature>
<dbReference type="RefSeq" id="WP_068136635.1">
    <property type="nucleotide sequence ID" value="NZ_AP014924.1"/>
</dbReference>
<name>A0A0K2SKD5_LIMPI</name>
<reference evidence="6" key="2">
    <citation type="journal article" date="2016" name="Int. J. Syst. Evol. Microbiol.">
        <title>Complete genome sequence and cell structure of Limnochorda pilosa, a Gram-negative spore-former within the phylum Firmicutes.</title>
        <authorList>
            <person name="Watanabe M."/>
            <person name="Kojima H."/>
            <person name="Fukui M."/>
        </authorList>
    </citation>
    <scope>NUCLEOTIDE SEQUENCE [LARGE SCALE GENOMIC DNA]</scope>
    <source>
        <strain evidence="6">HC45</strain>
    </source>
</reference>
<organism evidence="5 6">
    <name type="scientific">Limnochorda pilosa</name>
    <dbReference type="NCBI Taxonomy" id="1555112"/>
    <lineage>
        <taxon>Bacteria</taxon>
        <taxon>Bacillati</taxon>
        <taxon>Bacillota</taxon>
        <taxon>Limnochordia</taxon>
        <taxon>Limnochordales</taxon>
        <taxon>Limnochordaceae</taxon>
        <taxon>Limnochorda</taxon>
    </lineage>
</organism>
<dbReference type="InterPro" id="IPR039384">
    <property type="entry name" value="HINT"/>
</dbReference>
<dbReference type="Proteomes" id="UP000065807">
    <property type="component" value="Chromosome"/>
</dbReference>
<dbReference type="PANTHER" id="PTHR46648">
    <property type="entry name" value="HIT FAMILY PROTEIN 1"/>
    <property type="match status" value="1"/>
</dbReference>
<dbReference type="OrthoDB" id="9784774at2"/>
<dbReference type="PANTHER" id="PTHR46648:SF1">
    <property type="entry name" value="ADENOSINE 5'-MONOPHOSPHORAMIDASE HNT1"/>
    <property type="match status" value="1"/>
</dbReference>
<dbReference type="Pfam" id="PF01230">
    <property type="entry name" value="HIT"/>
    <property type="match status" value="1"/>
</dbReference>
<keyword evidence="6" id="KW-1185">Reference proteome</keyword>
<feature type="active site" description="Tele-AMP-histidine intermediate" evidence="1">
    <location>
        <position position="108"/>
    </location>
</feature>
<protein>
    <submittedName>
        <fullName evidence="5">Protein hit</fullName>
    </submittedName>
</protein>
<dbReference type="InterPro" id="IPR011146">
    <property type="entry name" value="HIT-like"/>
</dbReference>
<dbReference type="AlphaFoldDB" id="A0A0K2SKD5"/>
<evidence type="ECO:0000256" key="1">
    <source>
        <dbReference type="PIRSR" id="PIRSR601310-1"/>
    </source>
</evidence>
<dbReference type="PROSITE" id="PS51084">
    <property type="entry name" value="HIT_2"/>
    <property type="match status" value="1"/>
</dbReference>
<dbReference type="EMBL" id="AP014924">
    <property type="protein sequence ID" value="BAS27578.1"/>
    <property type="molecule type" value="Genomic_DNA"/>
</dbReference>
<gene>
    <name evidence="5" type="ORF">LIP_1732</name>
</gene>
<dbReference type="InterPro" id="IPR001310">
    <property type="entry name" value="Histidine_triad_HIT"/>
</dbReference>
<dbReference type="CDD" id="cd01277">
    <property type="entry name" value="HINT_subgroup"/>
    <property type="match status" value="1"/>
</dbReference>
<dbReference type="GO" id="GO:0009117">
    <property type="term" value="P:nucleotide metabolic process"/>
    <property type="evidence" value="ECO:0007669"/>
    <property type="project" value="TreeGrafter"/>
</dbReference>
<evidence type="ECO:0000256" key="3">
    <source>
        <dbReference type="PROSITE-ProRule" id="PRU00464"/>
    </source>
</evidence>
<accession>A0A0K2SKD5</accession>
<feature type="short sequence motif" description="Histidine triad motif" evidence="2 3">
    <location>
        <begin position="106"/>
        <end position="110"/>
    </location>
</feature>
<evidence type="ECO:0000313" key="5">
    <source>
        <dbReference type="EMBL" id="BAS27578.1"/>
    </source>
</evidence>
<dbReference type="SUPFAM" id="SSF54197">
    <property type="entry name" value="HIT-like"/>
    <property type="match status" value="1"/>
</dbReference>
<dbReference type="Gene3D" id="3.30.428.10">
    <property type="entry name" value="HIT-like"/>
    <property type="match status" value="1"/>
</dbReference>
<proteinExistence type="predicted"/>
<reference evidence="6" key="1">
    <citation type="submission" date="2015-07" db="EMBL/GenBank/DDBJ databases">
        <title>Complete genome sequence and phylogenetic analysis of Limnochorda pilosa.</title>
        <authorList>
            <person name="Watanabe M."/>
            <person name="Kojima H."/>
            <person name="Fukui M."/>
        </authorList>
    </citation>
    <scope>NUCLEOTIDE SEQUENCE [LARGE SCALE GENOMIC DNA]</scope>
    <source>
        <strain evidence="6">HC45</strain>
    </source>
</reference>
<evidence type="ECO:0000256" key="2">
    <source>
        <dbReference type="PIRSR" id="PIRSR601310-3"/>
    </source>
</evidence>
<evidence type="ECO:0000313" key="6">
    <source>
        <dbReference type="Proteomes" id="UP000065807"/>
    </source>
</evidence>
<dbReference type="STRING" id="1555112.LIP_1732"/>
<dbReference type="GO" id="GO:0003824">
    <property type="term" value="F:catalytic activity"/>
    <property type="evidence" value="ECO:0007669"/>
    <property type="project" value="InterPro"/>
</dbReference>